<proteinExistence type="predicted"/>
<dbReference type="WBParaSite" id="nRc.2.0.1.t06459-RA">
    <property type="protein sequence ID" value="nRc.2.0.1.t06459-RA"/>
    <property type="gene ID" value="nRc.2.0.1.g06459"/>
</dbReference>
<protein>
    <submittedName>
        <fullName evidence="2">Uncharacterized protein</fullName>
    </submittedName>
</protein>
<reference evidence="2" key="1">
    <citation type="submission" date="2022-11" db="UniProtKB">
        <authorList>
            <consortium name="WormBaseParasite"/>
        </authorList>
    </citation>
    <scope>IDENTIFICATION</scope>
</reference>
<dbReference type="AlphaFoldDB" id="A0A915HX45"/>
<sequence length="104" mass="11764">MTGLIAYWEPLQTFNIRGILLCKKGEPFPANKDIWLVQAGHAWVSFSSIIGRSLNEDQQKTFKIEGFLSCQNGEPFPANKEIYLGQTAFYTESFVAKVVSLFIK</sequence>
<evidence type="ECO:0000313" key="2">
    <source>
        <dbReference type="WBParaSite" id="nRc.2.0.1.t06459-RA"/>
    </source>
</evidence>
<accession>A0A915HX45</accession>
<name>A0A915HX45_ROMCU</name>
<keyword evidence="1" id="KW-1185">Reference proteome</keyword>
<evidence type="ECO:0000313" key="1">
    <source>
        <dbReference type="Proteomes" id="UP000887565"/>
    </source>
</evidence>
<organism evidence="1 2">
    <name type="scientific">Romanomermis culicivorax</name>
    <name type="common">Nematode worm</name>
    <dbReference type="NCBI Taxonomy" id="13658"/>
    <lineage>
        <taxon>Eukaryota</taxon>
        <taxon>Metazoa</taxon>
        <taxon>Ecdysozoa</taxon>
        <taxon>Nematoda</taxon>
        <taxon>Enoplea</taxon>
        <taxon>Dorylaimia</taxon>
        <taxon>Mermithida</taxon>
        <taxon>Mermithoidea</taxon>
        <taxon>Mermithidae</taxon>
        <taxon>Romanomermis</taxon>
    </lineage>
</organism>
<dbReference type="Proteomes" id="UP000887565">
    <property type="component" value="Unplaced"/>
</dbReference>